<dbReference type="Pfam" id="PF19054">
    <property type="entry name" value="DUF5753"/>
    <property type="match status" value="1"/>
</dbReference>
<dbReference type="OrthoDB" id="3687959at2"/>
<keyword evidence="3" id="KW-1185">Reference proteome</keyword>
<sequence length="277" mass="31068">MNDRVPARARALAAELKVLRERSGLTTRAAAKRLGTSIASLNRSETGRRMASVADVSALLAIYGVTGPERKRIMAMAEEAATSGWWGQSRAALLDAFIHFEAQAESIITFSSTLVPGLVQTSDYARTVMRVGLLDEADAERRVRRRMERQKILFRPVRPTLRVFLDEAVLRRPFGGSQAMAAQIRWLIDLAKEPNCAIRVIPFRHGGYDLSACFTILEFRQLPRLVYLENKGASGFEDQPEDTEDYVEMVDQLRRIALDSPDSVDFMERIAADHDRG</sequence>
<dbReference type="STRING" id="504798.SAMN05421871_102612"/>
<protein>
    <submittedName>
        <fullName evidence="2">Helix-turn-helix domain-containing protein</fullName>
    </submittedName>
</protein>
<reference evidence="2" key="1">
    <citation type="submission" date="2016-10" db="EMBL/GenBank/DDBJ databases">
        <authorList>
            <person name="de Groot N.N."/>
        </authorList>
    </citation>
    <scope>NUCLEOTIDE SEQUENCE [LARGE SCALE GENOMIC DNA]</scope>
    <source>
        <strain evidence="2">IBRC-M 10655</strain>
    </source>
</reference>
<evidence type="ECO:0000313" key="3">
    <source>
        <dbReference type="Proteomes" id="UP000199651"/>
    </source>
</evidence>
<dbReference type="CDD" id="cd00093">
    <property type="entry name" value="HTH_XRE"/>
    <property type="match status" value="1"/>
</dbReference>
<dbReference type="SUPFAM" id="SSF47413">
    <property type="entry name" value="lambda repressor-like DNA-binding domains"/>
    <property type="match status" value="1"/>
</dbReference>
<dbReference type="EMBL" id="FNJB01000003">
    <property type="protein sequence ID" value="SDO53873.1"/>
    <property type="molecule type" value="Genomic_DNA"/>
</dbReference>
<dbReference type="InterPro" id="IPR010982">
    <property type="entry name" value="Lambda_DNA-bd_dom_sf"/>
</dbReference>
<dbReference type="SMART" id="SM00530">
    <property type="entry name" value="HTH_XRE"/>
    <property type="match status" value="1"/>
</dbReference>
<dbReference type="Pfam" id="PF13560">
    <property type="entry name" value="HTH_31"/>
    <property type="match status" value="1"/>
</dbReference>
<proteinExistence type="predicted"/>
<dbReference type="GO" id="GO:0003677">
    <property type="term" value="F:DNA binding"/>
    <property type="evidence" value="ECO:0007669"/>
    <property type="project" value="InterPro"/>
</dbReference>
<evidence type="ECO:0000313" key="2">
    <source>
        <dbReference type="EMBL" id="SDO53873.1"/>
    </source>
</evidence>
<dbReference type="PROSITE" id="PS50943">
    <property type="entry name" value="HTH_CROC1"/>
    <property type="match status" value="1"/>
</dbReference>
<dbReference type="Proteomes" id="UP000199651">
    <property type="component" value="Unassembled WGS sequence"/>
</dbReference>
<gene>
    <name evidence="2" type="ORF">SAMN05192558_103437</name>
</gene>
<evidence type="ECO:0000259" key="1">
    <source>
        <dbReference type="PROSITE" id="PS50943"/>
    </source>
</evidence>
<organism evidence="2 3">
    <name type="scientific">Actinokineospora alba</name>
    <dbReference type="NCBI Taxonomy" id="504798"/>
    <lineage>
        <taxon>Bacteria</taxon>
        <taxon>Bacillati</taxon>
        <taxon>Actinomycetota</taxon>
        <taxon>Actinomycetes</taxon>
        <taxon>Pseudonocardiales</taxon>
        <taxon>Pseudonocardiaceae</taxon>
        <taxon>Actinokineospora</taxon>
    </lineage>
</organism>
<dbReference type="InterPro" id="IPR001387">
    <property type="entry name" value="Cro/C1-type_HTH"/>
</dbReference>
<dbReference type="InterPro" id="IPR043917">
    <property type="entry name" value="DUF5753"/>
</dbReference>
<dbReference type="AlphaFoldDB" id="A0A1H0KDK2"/>
<accession>A0A1H0KDK2</accession>
<dbReference type="Gene3D" id="1.10.260.40">
    <property type="entry name" value="lambda repressor-like DNA-binding domains"/>
    <property type="match status" value="1"/>
</dbReference>
<dbReference type="RefSeq" id="WP_091372520.1">
    <property type="nucleotide sequence ID" value="NZ_FNDV01000002.1"/>
</dbReference>
<feature type="domain" description="HTH cro/C1-type" evidence="1">
    <location>
        <begin position="16"/>
        <end position="70"/>
    </location>
</feature>
<name>A0A1H0KDK2_9PSEU</name>